<dbReference type="RefSeq" id="WP_115536202.1">
    <property type="nucleotide sequence ID" value="NZ_QRGA01000015.1"/>
</dbReference>
<gene>
    <name evidence="2" type="ORF">DWV00_24530</name>
</gene>
<protein>
    <submittedName>
        <fullName evidence="2">Sensor domain-containing diguanylate cyclase</fullName>
    </submittedName>
</protein>
<proteinExistence type="predicted"/>
<dbReference type="InterPro" id="IPR029787">
    <property type="entry name" value="Nucleotide_cyclase"/>
</dbReference>
<dbReference type="Gene3D" id="3.30.70.270">
    <property type="match status" value="1"/>
</dbReference>
<keyword evidence="3" id="KW-1185">Reference proteome</keyword>
<dbReference type="InterPro" id="IPR000160">
    <property type="entry name" value="GGDEF_dom"/>
</dbReference>
<comment type="caution">
    <text evidence="2">The sequence shown here is derived from an EMBL/GenBank/DDBJ whole genome shotgun (WGS) entry which is preliminary data.</text>
</comment>
<feature type="domain" description="GGDEF" evidence="1">
    <location>
        <begin position="194"/>
        <end position="327"/>
    </location>
</feature>
<dbReference type="Proteomes" id="UP000256838">
    <property type="component" value="Unassembled WGS sequence"/>
</dbReference>
<dbReference type="SUPFAM" id="SSF55073">
    <property type="entry name" value="Nucleotide cyclase"/>
    <property type="match status" value="1"/>
</dbReference>
<dbReference type="PROSITE" id="PS50887">
    <property type="entry name" value="GGDEF"/>
    <property type="match status" value="1"/>
</dbReference>
<dbReference type="SUPFAM" id="SSF55781">
    <property type="entry name" value="GAF domain-like"/>
    <property type="match status" value="1"/>
</dbReference>
<sequence length="337" mass="37417">MQKPAHPSNEAARIALLRSLDILDTPPEERFDRLTRLAKRLFDVPISSVSLVDSDRQWFKSCIGLSVTETPRDISFCGHTILDDDLFVIEDAQADPRFSDNPLVTGSLGVRFYAGCPLTLHQDIKVGAFCIVDTKPRTFDAEERGLLRDLGRIAERELEVLQLAATDDLTGLSNRRGFEALGHHLLQLCKRARSRASMLFFDLNGFKQINDDHGHTEGDLALVGFADVLRESMRETDVLARLGGDEFVALVVGAEQGAEAQIIERVRTGVERYNRAQQRGYELNFSVGVAPVDETKQPSIAELIAIADHAMYANKRAGRETLTLEAEPVHHEALESA</sequence>
<evidence type="ECO:0000259" key="1">
    <source>
        <dbReference type="PROSITE" id="PS50887"/>
    </source>
</evidence>
<dbReference type="Pfam" id="PF01590">
    <property type="entry name" value="GAF"/>
    <property type="match status" value="1"/>
</dbReference>
<organism evidence="2 3">
    <name type="scientific">Trinickia dinghuensis</name>
    <dbReference type="NCBI Taxonomy" id="2291023"/>
    <lineage>
        <taxon>Bacteria</taxon>
        <taxon>Pseudomonadati</taxon>
        <taxon>Pseudomonadota</taxon>
        <taxon>Betaproteobacteria</taxon>
        <taxon>Burkholderiales</taxon>
        <taxon>Burkholderiaceae</taxon>
        <taxon>Trinickia</taxon>
    </lineage>
</organism>
<dbReference type="EMBL" id="QRGA01000015">
    <property type="protein sequence ID" value="RDU96274.1"/>
    <property type="molecule type" value="Genomic_DNA"/>
</dbReference>
<dbReference type="InterPro" id="IPR029016">
    <property type="entry name" value="GAF-like_dom_sf"/>
</dbReference>
<dbReference type="InterPro" id="IPR003018">
    <property type="entry name" value="GAF"/>
</dbReference>
<dbReference type="NCBIfam" id="TIGR00254">
    <property type="entry name" value="GGDEF"/>
    <property type="match status" value="1"/>
</dbReference>
<dbReference type="SMART" id="SM00267">
    <property type="entry name" value="GGDEF"/>
    <property type="match status" value="1"/>
</dbReference>
<dbReference type="InterPro" id="IPR043128">
    <property type="entry name" value="Rev_trsase/Diguanyl_cyclase"/>
</dbReference>
<dbReference type="PANTHER" id="PTHR43102">
    <property type="entry name" value="SLR1143 PROTEIN"/>
    <property type="match status" value="1"/>
</dbReference>
<dbReference type="AlphaFoldDB" id="A0A3D8JUK1"/>
<dbReference type="SMART" id="SM00065">
    <property type="entry name" value="GAF"/>
    <property type="match status" value="1"/>
</dbReference>
<name>A0A3D8JUK1_9BURK</name>
<dbReference type="FunFam" id="3.30.70.270:FF:000001">
    <property type="entry name" value="Diguanylate cyclase domain protein"/>
    <property type="match status" value="1"/>
</dbReference>
<dbReference type="PANTHER" id="PTHR43102:SF2">
    <property type="entry name" value="GAF DOMAIN-CONTAINING PROTEIN"/>
    <property type="match status" value="1"/>
</dbReference>
<dbReference type="OrthoDB" id="5571399at2"/>
<reference evidence="2 3" key="1">
    <citation type="submission" date="2018-08" db="EMBL/GenBank/DDBJ databases">
        <title>Paraburkholderia sp. DHOM06 isolated from forest soil.</title>
        <authorList>
            <person name="Gao Z.-H."/>
            <person name="Qiu L.-H."/>
        </authorList>
    </citation>
    <scope>NUCLEOTIDE SEQUENCE [LARGE SCALE GENOMIC DNA]</scope>
    <source>
        <strain evidence="2 3">DHOM06</strain>
    </source>
</reference>
<dbReference type="CDD" id="cd01949">
    <property type="entry name" value="GGDEF"/>
    <property type="match status" value="1"/>
</dbReference>
<evidence type="ECO:0000313" key="2">
    <source>
        <dbReference type="EMBL" id="RDU96274.1"/>
    </source>
</evidence>
<dbReference type="GO" id="GO:0003824">
    <property type="term" value="F:catalytic activity"/>
    <property type="evidence" value="ECO:0007669"/>
    <property type="project" value="UniProtKB-ARBA"/>
</dbReference>
<dbReference type="Pfam" id="PF00990">
    <property type="entry name" value="GGDEF"/>
    <property type="match status" value="1"/>
</dbReference>
<dbReference type="Gene3D" id="3.30.450.40">
    <property type="match status" value="1"/>
</dbReference>
<evidence type="ECO:0000313" key="3">
    <source>
        <dbReference type="Proteomes" id="UP000256838"/>
    </source>
</evidence>
<accession>A0A3D8JUK1</accession>